<sequence>MEREIKDKVIAITGGAQGIGYQIAHHFLKNGAAKVIVLDILENSGIDAVKTLNEKHGPEKAVFFKCDVTRDLETVSSEILSKYKIDVFVNNAGVLDETSLRKTMEINVIAVVEWGMKFWNYMRKNNGGFGGTIINIASIYGYVSDPWFVYYKTSKHAVIGFTKTLGHSYNYEKTGVRVFAVCPGFTDTKLLEKKELFEDTEEVKKFLETRYLQKVETVGQAAVDIFKVANSGTAWWKKIMIIFIVWIAVLIAVFVIYLRQKYSRFNKYGIKYITPLPVLGNTARVLLRLEHFAYDSLNLYNKFPEERFVGRFEFTNEMVVIRDLDLVKQITVKDFEHFLDHRSLFGESSSFLSRNLISLKGQEWKDMRSTLSPAFTSSKIRVMIPFMVEVGDQMIAMLKKKLKESKTGHITVDCKDLTTRYANDVIASCAFGLKVDSHTDIDNQFYARGKEALNFGFRQIMLFLLMINMPNVAKHLKWDFLSQRSKDFFRDLVMNTMKDRELKHIIRPDMIHLLMEAKKGRLTHETTKSDDVAAGFATVEESAIGAKEINKEWTDNDLIAQAVLFFLAGFETVSSGMCFLLFELAANPDVQDRLAKEIKDHDLKNGGKFDLNSMQSMTYLDMVISELLRLWPPLIALDRECTKDYNLGRPNKHADRDFIIRKGSGVQIPVFAFHRDPQYFPNPDKFDPERFSEENKHNIHPLKYMPFGIGPRNCIGSRFALCEMKAITYQLLLHMEISPCETTCLPPKFSPESFNLRIQGGHNLRFRLRA</sequence>
<evidence type="ECO:0000256" key="12">
    <source>
        <dbReference type="ARBA" id="ARBA00023033"/>
    </source>
</evidence>
<evidence type="ECO:0000313" key="17">
    <source>
        <dbReference type="Proteomes" id="UP000494256"/>
    </source>
</evidence>
<evidence type="ECO:0000256" key="6">
    <source>
        <dbReference type="ARBA" id="ARBA00022617"/>
    </source>
</evidence>
<dbReference type="InterPro" id="IPR017972">
    <property type="entry name" value="Cyt_P450_CS"/>
</dbReference>
<evidence type="ECO:0000256" key="14">
    <source>
        <dbReference type="ARBA" id="ARBA00047827"/>
    </source>
</evidence>
<dbReference type="InterPro" id="IPR050476">
    <property type="entry name" value="Insect_CytP450_Detox"/>
</dbReference>
<dbReference type="Gene3D" id="1.10.630.10">
    <property type="entry name" value="Cytochrome P450"/>
    <property type="match status" value="1"/>
</dbReference>
<keyword evidence="9" id="KW-0492">Microsome</keyword>
<dbReference type="FunFam" id="1.10.630.10:FF:000042">
    <property type="entry name" value="Cytochrome P450"/>
    <property type="match status" value="1"/>
</dbReference>
<keyword evidence="15" id="KW-0812">Transmembrane</keyword>
<dbReference type="GO" id="GO:0005506">
    <property type="term" value="F:iron ion binding"/>
    <property type="evidence" value="ECO:0007669"/>
    <property type="project" value="InterPro"/>
</dbReference>
<reference evidence="16 17" key="1">
    <citation type="submission" date="2020-04" db="EMBL/GenBank/DDBJ databases">
        <authorList>
            <person name="Wallbank WR R."/>
            <person name="Pardo Diaz C."/>
            <person name="Kozak K."/>
            <person name="Martin S."/>
            <person name="Jiggins C."/>
            <person name="Moest M."/>
            <person name="Warren A I."/>
            <person name="Byers J.R.P. K."/>
            <person name="Montejo-Kovacevich G."/>
            <person name="Yen C E."/>
        </authorList>
    </citation>
    <scope>NUCLEOTIDE SEQUENCE [LARGE SCALE GENOMIC DNA]</scope>
</reference>
<comment type="subcellular location">
    <subcellularLocation>
        <location evidence="3">Endoplasmic reticulum membrane</location>
        <topology evidence="3">Peripheral membrane protein</topology>
    </subcellularLocation>
    <subcellularLocation>
        <location evidence="2">Microsome membrane</location>
        <topology evidence="2">Peripheral membrane protein</topology>
    </subcellularLocation>
</comment>
<evidence type="ECO:0000256" key="2">
    <source>
        <dbReference type="ARBA" id="ARBA00004174"/>
    </source>
</evidence>
<evidence type="ECO:0000256" key="11">
    <source>
        <dbReference type="ARBA" id="ARBA00023004"/>
    </source>
</evidence>
<keyword evidence="10" id="KW-0560">Oxidoreductase</keyword>
<comment type="similarity">
    <text evidence="4">Belongs to the cytochrome P450 family.</text>
</comment>
<evidence type="ECO:0000313" key="16">
    <source>
        <dbReference type="EMBL" id="CAB3238030.1"/>
    </source>
</evidence>
<dbReference type="OrthoDB" id="7950193at2759"/>
<dbReference type="SUPFAM" id="SSF48264">
    <property type="entry name" value="Cytochrome P450"/>
    <property type="match status" value="1"/>
</dbReference>
<keyword evidence="12" id="KW-0503">Monooxygenase</keyword>
<comment type="caution">
    <text evidence="16">The sequence shown here is derived from an EMBL/GenBank/DDBJ whole genome shotgun (WGS) entry which is preliminary data.</text>
</comment>
<evidence type="ECO:0000256" key="15">
    <source>
        <dbReference type="SAM" id="Phobius"/>
    </source>
</evidence>
<keyword evidence="13 15" id="KW-0472">Membrane</keyword>
<organism evidence="16 17">
    <name type="scientific">Arctia plantaginis</name>
    <name type="common">Wood tiger moth</name>
    <name type="synonym">Phalaena plantaginis</name>
    <dbReference type="NCBI Taxonomy" id="874455"/>
    <lineage>
        <taxon>Eukaryota</taxon>
        <taxon>Metazoa</taxon>
        <taxon>Ecdysozoa</taxon>
        <taxon>Arthropoda</taxon>
        <taxon>Hexapoda</taxon>
        <taxon>Insecta</taxon>
        <taxon>Pterygota</taxon>
        <taxon>Neoptera</taxon>
        <taxon>Endopterygota</taxon>
        <taxon>Lepidoptera</taxon>
        <taxon>Glossata</taxon>
        <taxon>Ditrysia</taxon>
        <taxon>Noctuoidea</taxon>
        <taxon>Erebidae</taxon>
        <taxon>Arctiinae</taxon>
        <taxon>Arctia</taxon>
    </lineage>
</organism>
<dbReference type="GO" id="GO:0016712">
    <property type="term" value="F:oxidoreductase activity, acting on paired donors, with incorporation or reduction of molecular oxygen, reduced flavin or flavoprotein as one donor, and incorporation of one atom of oxygen"/>
    <property type="evidence" value="ECO:0007669"/>
    <property type="project" value="UniProtKB-EC"/>
</dbReference>
<dbReference type="InterPro" id="IPR036396">
    <property type="entry name" value="Cyt_P450_sf"/>
</dbReference>
<accession>A0A8S0ZZ62</accession>
<evidence type="ECO:0000256" key="5">
    <source>
        <dbReference type="ARBA" id="ARBA00012109"/>
    </source>
</evidence>
<dbReference type="AlphaFoldDB" id="A0A8S0ZZ62"/>
<keyword evidence="7" id="KW-0479">Metal-binding</keyword>
<feature type="transmembrane region" description="Helical" evidence="15">
    <location>
        <begin position="126"/>
        <end position="143"/>
    </location>
</feature>
<gene>
    <name evidence="16" type="ORF">APLA_LOCUS8012</name>
</gene>
<dbReference type="EMBL" id="CADEBD010000305">
    <property type="protein sequence ID" value="CAB3238030.1"/>
    <property type="molecule type" value="Genomic_DNA"/>
</dbReference>
<evidence type="ECO:0000256" key="7">
    <source>
        <dbReference type="ARBA" id="ARBA00022723"/>
    </source>
</evidence>
<keyword evidence="6" id="KW-0349">Heme</keyword>
<keyword evidence="15" id="KW-1133">Transmembrane helix</keyword>
<dbReference type="SUPFAM" id="SSF51735">
    <property type="entry name" value="NAD(P)-binding Rossmann-fold domains"/>
    <property type="match status" value="1"/>
</dbReference>
<evidence type="ECO:0000256" key="13">
    <source>
        <dbReference type="ARBA" id="ARBA00023136"/>
    </source>
</evidence>
<dbReference type="GO" id="GO:0020037">
    <property type="term" value="F:heme binding"/>
    <property type="evidence" value="ECO:0007669"/>
    <property type="project" value="InterPro"/>
</dbReference>
<dbReference type="Proteomes" id="UP000494256">
    <property type="component" value="Unassembled WGS sequence"/>
</dbReference>
<evidence type="ECO:0000256" key="1">
    <source>
        <dbReference type="ARBA" id="ARBA00001971"/>
    </source>
</evidence>
<dbReference type="EC" id="1.14.14.1" evidence="5"/>
<dbReference type="Pfam" id="PF00067">
    <property type="entry name" value="p450"/>
    <property type="match status" value="1"/>
</dbReference>
<evidence type="ECO:0000256" key="4">
    <source>
        <dbReference type="ARBA" id="ARBA00010617"/>
    </source>
</evidence>
<protein>
    <recommendedName>
        <fullName evidence="5">unspecific monooxygenase</fullName>
        <ecNumber evidence="5">1.14.14.1</ecNumber>
    </recommendedName>
</protein>
<evidence type="ECO:0000256" key="9">
    <source>
        <dbReference type="ARBA" id="ARBA00022848"/>
    </source>
</evidence>
<comment type="cofactor">
    <cofactor evidence="1">
        <name>heme</name>
        <dbReference type="ChEBI" id="CHEBI:30413"/>
    </cofactor>
</comment>
<feature type="transmembrane region" description="Helical" evidence="15">
    <location>
        <begin position="239"/>
        <end position="258"/>
    </location>
</feature>
<keyword evidence="11" id="KW-0408">Iron</keyword>
<evidence type="ECO:0000256" key="10">
    <source>
        <dbReference type="ARBA" id="ARBA00023002"/>
    </source>
</evidence>
<feature type="transmembrane region" description="Helical" evidence="15">
    <location>
        <begin position="558"/>
        <end position="582"/>
    </location>
</feature>
<dbReference type="Gene3D" id="3.40.50.720">
    <property type="entry name" value="NAD(P)-binding Rossmann-like Domain"/>
    <property type="match status" value="1"/>
</dbReference>
<dbReference type="PANTHER" id="PTHR24292:SF54">
    <property type="entry name" value="CYP9F3-RELATED"/>
    <property type="match status" value="1"/>
</dbReference>
<proteinExistence type="inferred from homology"/>
<keyword evidence="8" id="KW-0256">Endoplasmic reticulum</keyword>
<evidence type="ECO:0000256" key="3">
    <source>
        <dbReference type="ARBA" id="ARBA00004406"/>
    </source>
</evidence>
<dbReference type="InterPro" id="IPR036291">
    <property type="entry name" value="NAD(P)-bd_dom_sf"/>
</dbReference>
<name>A0A8S0ZZ62_ARCPL</name>
<dbReference type="InterPro" id="IPR001128">
    <property type="entry name" value="Cyt_P450"/>
</dbReference>
<dbReference type="PANTHER" id="PTHR24292">
    <property type="entry name" value="CYTOCHROME P450"/>
    <property type="match status" value="1"/>
</dbReference>
<dbReference type="PRINTS" id="PR00080">
    <property type="entry name" value="SDRFAMILY"/>
</dbReference>
<evidence type="ECO:0000256" key="8">
    <source>
        <dbReference type="ARBA" id="ARBA00022824"/>
    </source>
</evidence>
<dbReference type="Pfam" id="PF00106">
    <property type="entry name" value="adh_short"/>
    <property type="match status" value="1"/>
</dbReference>
<dbReference type="PROSITE" id="PS00086">
    <property type="entry name" value="CYTOCHROME_P450"/>
    <property type="match status" value="1"/>
</dbReference>
<dbReference type="GO" id="GO:0005789">
    <property type="term" value="C:endoplasmic reticulum membrane"/>
    <property type="evidence" value="ECO:0007669"/>
    <property type="project" value="UniProtKB-SubCell"/>
</dbReference>
<dbReference type="CDD" id="cd11056">
    <property type="entry name" value="CYP6-like"/>
    <property type="match status" value="1"/>
</dbReference>
<comment type="catalytic activity">
    <reaction evidence="14">
        <text>an organic molecule + reduced [NADPH--hemoprotein reductase] + O2 = an alcohol + oxidized [NADPH--hemoprotein reductase] + H2O + H(+)</text>
        <dbReference type="Rhea" id="RHEA:17149"/>
        <dbReference type="Rhea" id="RHEA-COMP:11964"/>
        <dbReference type="Rhea" id="RHEA-COMP:11965"/>
        <dbReference type="ChEBI" id="CHEBI:15377"/>
        <dbReference type="ChEBI" id="CHEBI:15378"/>
        <dbReference type="ChEBI" id="CHEBI:15379"/>
        <dbReference type="ChEBI" id="CHEBI:30879"/>
        <dbReference type="ChEBI" id="CHEBI:57618"/>
        <dbReference type="ChEBI" id="CHEBI:58210"/>
        <dbReference type="ChEBI" id="CHEBI:142491"/>
        <dbReference type="EC" id="1.14.14.1"/>
    </reaction>
</comment>
<dbReference type="InterPro" id="IPR002347">
    <property type="entry name" value="SDR_fam"/>
</dbReference>
<dbReference type="PRINTS" id="PR00081">
    <property type="entry name" value="GDHRDH"/>
</dbReference>